<proteinExistence type="predicted"/>
<sequence>MEIFFELYPILPLACPKDGLSKVDLTIVQFESSLIEWIFEGDEKVGQNAPELKDGFRNVMLLCVGMLFLVLLCFIFPALYTRIAAAWRNKRALGRSWSLNRKSLLRRSLRIGEQERGGYLRI</sequence>
<evidence type="ECO:0000313" key="2">
    <source>
        <dbReference type="EMBL" id="KAK7412190.1"/>
    </source>
</evidence>
<evidence type="ECO:0000256" key="1">
    <source>
        <dbReference type="SAM" id="Phobius"/>
    </source>
</evidence>
<feature type="transmembrane region" description="Helical" evidence="1">
    <location>
        <begin position="59"/>
        <end position="81"/>
    </location>
</feature>
<keyword evidence="3" id="KW-1185">Reference proteome</keyword>
<dbReference type="PANTHER" id="PTHR47468:SF1">
    <property type="entry name" value="OS08G0130000 PROTEIN"/>
    <property type="match status" value="1"/>
</dbReference>
<reference evidence="2 3" key="1">
    <citation type="submission" date="2024-01" db="EMBL/GenBank/DDBJ databases">
        <title>The genomes of 5 underutilized Papilionoideae crops provide insights into root nodulation and disease resistanc.</title>
        <authorList>
            <person name="Jiang F."/>
        </authorList>
    </citation>
    <scope>NUCLEOTIDE SEQUENCE [LARGE SCALE GENOMIC DNA]</scope>
    <source>
        <strain evidence="2">DUOXIRENSHENG_FW03</strain>
        <tissue evidence="2">Leaves</tissue>
    </source>
</reference>
<evidence type="ECO:0000313" key="3">
    <source>
        <dbReference type="Proteomes" id="UP001386955"/>
    </source>
</evidence>
<keyword evidence="1" id="KW-0472">Membrane</keyword>
<dbReference type="PANTHER" id="PTHR47468">
    <property type="entry name" value="OS08G0130000 PROTEIN"/>
    <property type="match status" value="1"/>
</dbReference>
<dbReference type="AlphaFoldDB" id="A0AAN9TEG9"/>
<protein>
    <submittedName>
        <fullName evidence="2">Uncharacterized protein</fullName>
    </submittedName>
</protein>
<keyword evidence="1" id="KW-1133">Transmembrane helix</keyword>
<dbReference type="EMBL" id="JAYMYS010000001">
    <property type="protein sequence ID" value="KAK7412190.1"/>
    <property type="molecule type" value="Genomic_DNA"/>
</dbReference>
<organism evidence="2 3">
    <name type="scientific">Psophocarpus tetragonolobus</name>
    <name type="common">Winged bean</name>
    <name type="synonym">Dolichos tetragonolobus</name>
    <dbReference type="NCBI Taxonomy" id="3891"/>
    <lineage>
        <taxon>Eukaryota</taxon>
        <taxon>Viridiplantae</taxon>
        <taxon>Streptophyta</taxon>
        <taxon>Embryophyta</taxon>
        <taxon>Tracheophyta</taxon>
        <taxon>Spermatophyta</taxon>
        <taxon>Magnoliopsida</taxon>
        <taxon>eudicotyledons</taxon>
        <taxon>Gunneridae</taxon>
        <taxon>Pentapetalae</taxon>
        <taxon>rosids</taxon>
        <taxon>fabids</taxon>
        <taxon>Fabales</taxon>
        <taxon>Fabaceae</taxon>
        <taxon>Papilionoideae</taxon>
        <taxon>50 kb inversion clade</taxon>
        <taxon>NPAAA clade</taxon>
        <taxon>indigoferoid/millettioid clade</taxon>
        <taxon>Phaseoleae</taxon>
        <taxon>Psophocarpus</taxon>
    </lineage>
</organism>
<dbReference type="Proteomes" id="UP001386955">
    <property type="component" value="Unassembled WGS sequence"/>
</dbReference>
<name>A0AAN9TEG9_PSOTE</name>
<comment type="caution">
    <text evidence="2">The sequence shown here is derived from an EMBL/GenBank/DDBJ whole genome shotgun (WGS) entry which is preliminary data.</text>
</comment>
<accession>A0AAN9TEG9</accession>
<keyword evidence="1" id="KW-0812">Transmembrane</keyword>
<gene>
    <name evidence="2" type="ORF">VNO78_03640</name>
</gene>